<keyword evidence="1" id="KW-1003">Cell membrane</keyword>
<organism evidence="9 10">
    <name type="scientific">Leeuwenhoekiella palythoae</name>
    <dbReference type="NCBI Taxonomy" id="573501"/>
    <lineage>
        <taxon>Bacteria</taxon>
        <taxon>Pseudomonadati</taxon>
        <taxon>Bacteroidota</taxon>
        <taxon>Flavobacteriia</taxon>
        <taxon>Flavobacteriales</taxon>
        <taxon>Flavobacteriaceae</taxon>
        <taxon>Leeuwenhoekiella</taxon>
    </lineage>
</organism>
<evidence type="ECO:0000259" key="7">
    <source>
        <dbReference type="Pfam" id="PF13505"/>
    </source>
</evidence>
<dbReference type="InterPro" id="IPR005534">
    <property type="entry name" value="Curli_assmbl/transp-comp_CsgG"/>
</dbReference>
<dbReference type="SUPFAM" id="SSF56925">
    <property type="entry name" value="OMPA-like"/>
    <property type="match status" value="1"/>
</dbReference>
<keyword evidence="4" id="KW-0564">Palmitate</keyword>
<dbReference type="PANTHER" id="PTHR41164:SF1">
    <property type="entry name" value="CURLI PRODUCTION ASSEMBLY_TRANSPORT COMPONENT CSGG"/>
    <property type="match status" value="1"/>
</dbReference>
<evidence type="ECO:0000256" key="5">
    <source>
        <dbReference type="ARBA" id="ARBA00023288"/>
    </source>
</evidence>
<dbReference type="RefSeq" id="WP_072983962.1">
    <property type="nucleotide sequence ID" value="NZ_FQXT01000005.1"/>
</dbReference>
<dbReference type="Gene3D" id="2.40.160.20">
    <property type="match status" value="1"/>
</dbReference>
<evidence type="ECO:0000256" key="3">
    <source>
        <dbReference type="ARBA" id="ARBA00023136"/>
    </source>
</evidence>
<keyword evidence="2 6" id="KW-0732">Signal</keyword>
<keyword evidence="11" id="KW-1185">Reference proteome</keyword>
<dbReference type="Pfam" id="PF13505">
    <property type="entry name" value="OMP_b-brl"/>
    <property type="match status" value="1"/>
</dbReference>
<dbReference type="Proteomes" id="UP000184240">
    <property type="component" value="Unassembled WGS sequence"/>
</dbReference>
<gene>
    <name evidence="8" type="ORF">DSM01_2713</name>
    <name evidence="9" type="ORF">SAMN04487999_2732</name>
</gene>
<protein>
    <submittedName>
        <fullName evidence="8">Curli biogenesis system outer membrane secretion channel CsgG</fullName>
    </submittedName>
    <submittedName>
        <fullName evidence="9">Curli production assembly/transport component CsgG</fullName>
    </submittedName>
</protein>
<keyword evidence="3" id="KW-0472">Membrane</keyword>
<dbReference type="InterPro" id="IPR011250">
    <property type="entry name" value="OMP/PagP_B-barrel"/>
</dbReference>
<dbReference type="EMBL" id="QOVN01000005">
    <property type="protein sequence ID" value="RXG28203.1"/>
    <property type="molecule type" value="Genomic_DNA"/>
</dbReference>
<dbReference type="EMBL" id="FQXT01000005">
    <property type="protein sequence ID" value="SHI20259.1"/>
    <property type="molecule type" value="Genomic_DNA"/>
</dbReference>
<dbReference type="Gene3D" id="3.40.50.10610">
    <property type="entry name" value="ABC-type transport auxiliary lipoprotein component"/>
    <property type="match status" value="2"/>
</dbReference>
<dbReference type="InterPro" id="IPR027385">
    <property type="entry name" value="Beta-barrel_OMP"/>
</dbReference>
<name>A0A1M5Z7N6_9FLAO</name>
<sequence length="472" mass="53408">MKIYKLFLLFVGGLLLNSCGAYFNQPIIQQEARQGEFSGSTQNLLDLPDAQTPVEVAVYNFRDQTGQYKSVENGSTFSTAVTQGATAILLKALEDSNWFIPIERENLSNLTTERNIIRNTKQEYIKNLNPNEPPLPPLKYAGIILEGGIVSYDTNIVTGGLGARYFGIGGSTKYRQDRITVYLRMVSTSNGEILKTVYISKTILSQALDASFFRFVKFQRLLEAETGITQNEPVQLAVKDAVEKAVKALIIEGVQDGYWSAKGGNQVNQELVESYIQEKKEEQSIKLYDRIFQEKQKPNYFSVMSGVSLIDGDYSQQKPGFYFRADYGHSLTNSFDVELAASLFQANNDYQYKNEYLSVDLNARFNILPNDNFGPFIYAGPGFIFDHRSEETDQDDLTRSFFKMQYGLGLIYTLNESLDFKLIAEQNLVLSDLLDGVENGKRDDFYYNIGFGIQYRFGFKKSDNLNSVTNEN</sequence>
<evidence type="ECO:0000313" key="11">
    <source>
        <dbReference type="Proteomes" id="UP000290037"/>
    </source>
</evidence>
<dbReference type="AlphaFoldDB" id="A0A1M5Z7N6"/>
<evidence type="ECO:0000313" key="8">
    <source>
        <dbReference type="EMBL" id="RXG28203.1"/>
    </source>
</evidence>
<feature type="domain" description="Outer membrane protein beta-barrel" evidence="7">
    <location>
        <begin position="295"/>
        <end position="457"/>
    </location>
</feature>
<feature type="signal peptide" evidence="6">
    <location>
        <begin position="1"/>
        <end position="23"/>
    </location>
</feature>
<dbReference type="Pfam" id="PF03783">
    <property type="entry name" value="CsgG"/>
    <property type="match status" value="1"/>
</dbReference>
<dbReference type="OrthoDB" id="1110708at2"/>
<evidence type="ECO:0000256" key="4">
    <source>
        <dbReference type="ARBA" id="ARBA00023139"/>
    </source>
</evidence>
<evidence type="ECO:0000256" key="6">
    <source>
        <dbReference type="SAM" id="SignalP"/>
    </source>
</evidence>
<feature type="chain" id="PRO_5009915407" evidence="6">
    <location>
        <begin position="24"/>
        <end position="472"/>
    </location>
</feature>
<reference evidence="8 11" key="3">
    <citation type="submission" date="2018-07" db="EMBL/GenBank/DDBJ databases">
        <title>Leeuwenhoekiella genomics.</title>
        <authorList>
            <person name="Tahon G."/>
            <person name="Willems A."/>
        </authorList>
    </citation>
    <scope>NUCLEOTIDE SEQUENCE [LARGE SCALE GENOMIC DNA]</scope>
    <source>
        <strain evidence="8 11">LMG 24856</strain>
    </source>
</reference>
<dbReference type="GO" id="GO:0030288">
    <property type="term" value="C:outer membrane-bounded periplasmic space"/>
    <property type="evidence" value="ECO:0007669"/>
    <property type="project" value="InterPro"/>
</dbReference>
<dbReference type="STRING" id="573501.SAMN04487999_2732"/>
<dbReference type="PANTHER" id="PTHR41164">
    <property type="entry name" value="CURLI PRODUCTION ASSEMBLY/TRANSPORT COMPONENT CSGG"/>
    <property type="match status" value="1"/>
</dbReference>
<accession>A0A1M5Z7N6</accession>
<evidence type="ECO:0000313" key="9">
    <source>
        <dbReference type="EMBL" id="SHI20259.1"/>
    </source>
</evidence>
<evidence type="ECO:0000256" key="2">
    <source>
        <dbReference type="ARBA" id="ARBA00022729"/>
    </source>
</evidence>
<reference evidence="10" key="2">
    <citation type="submission" date="2016-11" db="EMBL/GenBank/DDBJ databases">
        <authorList>
            <person name="Varghese N."/>
            <person name="Submissions S."/>
        </authorList>
    </citation>
    <scope>NUCLEOTIDE SEQUENCE [LARGE SCALE GENOMIC DNA]</scope>
    <source>
        <strain evidence="10">DSM 19859</strain>
    </source>
</reference>
<proteinExistence type="predicted"/>
<keyword evidence="5" id="KW-0449">Lipoprotein</keyword>
<reference evidence="9" key="1">
    <citation type="submission" date="2016-11" db="EMBL/GenBank/DDBJ databases">
        <authorList>
            <person name="Jaros S."/>
            <person name="Januszkiewicz K."/>
            <person name="Wedrychowicz H."/>
        </authorList>
    </citation>
    <scope>NUCLEOTIDE SEQUENCE [LARGE SCALE GENOMIC DNA]</scope>
    <source>
        <strain evidence="9">DSM 19859</strain>
    </source>
</reference>
<evidence type="ECO:0000256" key="1">
    <source>
        <dbReference type="ARBA" id="ARBA00022475"/>
    </source>
</evidence>
<evidence type="ECO:0000313" key="10">
    <source>
        <dbReference type="Proteomes" id="UP000184240"/>
    </source>
</evidence>
<dbReference type="Proteomes" id="UP000290037">
    <property type="component" value="Unassembled WGS sequence"/>
</dbReference>